<proteinExistence type="predicted"/>
<dbReference type="GO" id="GO:0017168">
    <property type="term" value="F:5-oxoprolinase (ATP-hydrolyzing) activity"/>
    <property type="evidence" value="ECO:0007669"/>
    <property type="project" value="TreeGrafter"/>
</dbReference>
<keyword evidence="3" id="KW-1185">Reference proteome</keyword>
<reference evidence="2 3" key="1">
    <citation type="submission" date="2019-03" db="EMBL/GenBank/DDBJ databases">
        <title>Sequencing the genomes of 1000 actinobacteria strains.</title>
        <authorList>
            <person name="Klenk H.-P."/>
        </authorList>
    </citation>
    <scope>NUCLEOTIDE SEQUENCE [LARGE SCALE GENOMIC DNA]</scope>
    <source>
        <strain evidence="2 3">DSM 44969</strain>
    </source>
</reference>
<dbReference type="PANTHER" id="PTHR11365">
    <property type="entry name" value="5-OXOPROLINASE RELATED"/>
    <property type="match status" value="1"/>
</dbReference>
<evidence type="ECO:0000259" key="1">
    <source>
        <dbReference type="Pfam" id="PF02538"/>
    </source>
</evidence>
<dbReference type="Pfam" id="PF02538">
    <property type="entry name" value="Hydantoinase_B"/>
    <property type="match status" value="1"/>
</dbReference>
<dbReference type="GO" id="GO:0005829">
    <property type="term" value="C:cytosol"/>
    <property type="evidence" value="ECO:0007669"/>
    <property type="project" value="TreeGrafter"/>
</dbReference>
<dbReference type="Pfam" id="PF08882">
    <property type="entry name" value="Acetone_carb_G"/>
    <property type="match status" value="1"/>
</dbReference>
<feature type="domain" description="Hydantoinase B/oxoprolinase" evidence="1">
    <location>
        <begin position="13"/>
        <end position="568"/>
    </location>
</feature>
<dbReference type="Proteomes" id="UP000295560">
    <property type="component" value="Unassembled WGS sequence"/>
</dbReference>
<gene>
    <name evidence="2" type="ORF">EV378_6835</name>
</gene>
<sequence>MTTTEPRTTTTHDPVAVEIHRRALDAITNEMAITLTRTSGSPVIYDVQDFATSLLDTSGEQLSLSATILFHSGSSLMGTRAIIDTVGDREVRPGDGWIVNDPYTGGAMHQADVAIITPLFYRGGHIGWAFANVHVLDTGGLGISGFAPTAHSILEEGLRFPPTRIISDGRIEPEWERYIAANVRIPDLVLNDLRSMIAANNVAQTKLVELIDRFGLETHQEYSTINKQLSEKALRARISRLPDGVYRTCDWIEYDGHGEELLLEVSCELTVSGSELNFVFDGAPQVNAFVNGTPGLVHGSLMSTVMTTLCYGDLPFNSGVWWPITVNFARAGTVVNATEPVPVTGAHAIAGTKVTKMVKDVLNQALALSEDEELRGRVAAQSWDAAGLSPLVGAGLGGIPTVVFFMDAVGGGGGGAQTPGDGLDTYGMTISPGVSLPSVEVNESKQPALYLWRKLDVNSGGPGTHRGGQSLDFAWAVHGTDQLQGAVTIGCAETPARGAGGGLPAATGTWSSIHDTNVAERMSGGSTVVEDTLTGERPRRPSNIAGLTLSEGDVLHMRCGAGGGLGDPLLREPGAVARDVHDEYITQDHARTAYGVVLDPSGAPDVAATDSRRRTMRQARLGGEPVREQRSPESMGISVVLSPPGNGDQRWLCGYCRADLGEITRNWREAARRDEQPVVDRFDRLGMFVRRRSAEPRVMSAEYYCPSCAGLLVADIYPEGFPGYTAPSLAT</sequence>
<evidence type="ECO:0000313" key="3">
    <source>
        <dbReference type="Proteomes" id="UP000295560"/>
    </source>
</evidence>
<dbReference type="InterPro" id="IPR003692">
    <property type="entry name" value="Hydantoinase_B"/>
</dbReference>
<accession>A0A4R1HKA2</accession>
<evidence type="ECO:0000313" key="2">
    <source>
        <dbReference type="EMBL" id="TCK22824.1"/>
    </source>
</evidence>
<dbReference type="InterPro" id="IPR045079">
    <property type="entry name" value="Oxoprolinase-like"/>
</dbReference>
<dbReference type="EMBL" id="SMFZ01000002">
    <property type="protein sequence ID" value="TCK22824.1"/>
    <property type="molecule type" value="Genomic_DNA"/>
</dbReference>
<dbReference type="AlphaFoldDB" id="A0A4R1HKA2"/>
<dbReference type="OrthoDB" id="102473at2"/>
<organism evidence="2 3">
    <name type="scientific">Pseudonocardia endophytica</name>
    <dbReference type="NCBI Taxonomy" id="401976"/>
    <lineage>
        <taxon>Bacteria</taxon>
        <taxon>Bacillati</taxon>
        <taxon>Actinomycetota</taxon>
        <taxon>Actinomycetes</taxon>
        <taxon>Pseudonocardiales</taxon>
        <taxon>Pseudonocardiaceae</taxon>
        <taxon>Pseudonocardia</taxon>
    </lineage>
</organism>
<dbReference type="GO" id="GO:0006749">
    <property type="term" value="P:glutathione metabolic process"/>
    <property type="evidence" value="ECO:0007669"/>
    <property type="project" value="TreeGrafter"/>
</dbReference>
<protein>
    <submittedName>
        <fullName evidence="2">N-methylhydantoinase B</fullName>
    </submittedName>
</protein>
<comment type="caution">
    <text evidence="2">The sequence shown here is derived from an EMBL/GenBank/DDBJ whole genome shotgun (WGS) entry which is preliminary data.</text>
</comment>
<dbReference type="RefSeq" id="WP_132431950.1">
    <property type="nucleotide sequence ID" value="NZ_SMFZ01000002.1"/>
</dbReference>
<dbReference type="PANTHER" id="PTHR11365:SF23">
    <property type="entry name" value="HYPOTHETICAL 5-OXOPROLINASE (EUROFUNG)-RELATED"/>
    <property type="match status" value="1"/>
</dbReference>
<dbReference type="InterPro" id="IPR016750">
    <property type="entry name" value="Aceto_COase_bsu/gsu"/>
</dbReference>
<name>A0A4R1HKA2_PSEEN</name>